<dbReference type="AlphaFoldDB" id="A0A816CEE4"/>
<feature type="transmembrane region" description="Helical" evidence="1">
    <location>
        <begin position="406"/>
        <end position="428"/>
    </location>
</feature>
<evidence type="ECO:0000313" key="4">
    <source>
        <dbReference type="Proteomes" id="UP000663828"/>
    </source>
</evidence>
<evidence type="ECO:0000313" key="3">
    <source>
        <dbReference type="EMBL" id="CAF1620872.1"/>
    </source>
</evidence>
<proteinExistence type="predicted"/>
<keyword evidence="1" id="KW-1133">Transmembrane helix</keyword>
<organism evidence="3 4">
    <name type="scientific">Adineta ricciae</name>
    <name type="common">Rotifer</name>
    <dbReference type="NCBI Taxonomy" id="249248"/>
    <lineage>
        <taxon>Eukaryota</taxon>
        <taxon>Metazoa</taxon>
        <taxon>Spiralia</taxon>
        <taxon>Gnathifera</taxon>
        <taxon>Rotifera</taxon>
        <taxon>Eurotatoria</taxon>
        <taxon>Bdelloidea</taxon>
        <taxon>Adinetida</taxon>
        <taxon>Adinetidae</taxon>
        <taxon>Adineta</taxon>
    </lineage>
</organism>
<keyword evidence="4" id="KW-1185">Reference proteome</keyword>
<comment type="caution">
    <text evidence="3">The sequence shown here is derived from an EMBL/GenBank/DDBJ whole genome shotgun (WGS) entry which is preliminary data.</text>
</comment>
<sequence>MHFTCSLVTLTVVFGVVNLSHFRGGTIRWQPVNASAVSSSTTDIIIEQSYSWRRSANWCNDTTILTQGSIGDIAYLRCSTTPSCGGYTNSLLTTVPCTDYSVSVDVSSGRKSSILTLNSSSHLVLQFSGAAWLPLKMGGTSWSISTMINLELRKDNGRLNTPPTSSILPVVAVPINVQRTIVVPMVDDDNDYVRCRWAEKNHNFISSPNNVTIDECGDVCSTVPNATLFGGNNETSCRLTFTGTSTGYYLAAIQIEDFYRNTNITTAPLSTVPVQFLIYVSNNICQPTIIGPYPNGATVQVKRNMSMSSVAIVGQTNCANTTITDFLKIRPTGMTTSAIVRDPNNSSLYSIQLDWIPTLFGSQTFCCAAIDNTLAQSEMYCLTFQVVDSPITAPTATANQSKEPNIGLIVGLLLAGLSLCCLCCWWLCFKWLCPFRGRDPCAWIRRHIFQRDAYLKKQLPKNRSNFVPTSASSLSKMTATSSAYDRGNTISTGKTTRLSNDLAELGRRYANNSLTTLKQPIKHIRTSIELIRKACQKNQQPVEEFVMKQYSSLSNSDSTVHVQRVNSVRKDVQQTYQVAKEESHLTQSCNASSIGMLTDCEDLDDKHQHRQRKHTNQHRVKTVTVTKVSCRKKSAVPSISC</sequence>
<dbReference type="Proteomes" id="UP000663828">
    <property type="component" value="Unassembled WGS sequence"/>
</dbReference>
<keyword evidence="2" id="KW-0732">Signal</keyword>
<name>A0A816CEE4_ADIRI</name>
<protein>
    <submittedName>
        <fullName evidence="3">Uncharacterized protein</fullName>
    </submittedName>
</protein>
<gene>
    <name evidence="3" type="ORF">XAT740_LOCUS50226</name>
</gene>
<keyword evidence="1" id="KW-0472">Membrane</keyword>
<accession>A0A816CEE4</accession>
<keyword evidence="1" id="KW-0812">Transmembrane</keyword>
<feature type="signal peptide" evidence="2">
    <location>
        <begin position="1"/>
        <end position="19"/>
    </location>
</feature>
<evidence type="ECO:0000256" key="1">
    <source>
        <dbReference type="SAM" id="Phobius"/>
    </source>
</evidence>
<dbReference type="EMBL" id="CAJNOR010007640">
    <property type="protein sequence ID" value="CAF1620872.1"/>
    <property type="molecule type" value="Genomic_DNA"/>
</dbReference>
<feature type="chain" id="PRO_5032970357" evidence="2">
    <location>
        <begin position="20"/>
        <end position="641"/>
    </location>
</feature>
<evidence type="ECO:0000256" key="2">
    <source>
        <dbReference type="SAM" id="SignalP"/>
    </source>
</evidence>
<reference evidence="3" key="1">
    <citation type="submission" date="2021-02" db="EMBL/GenBank/DDBJ databases">
        <authorList>
            <person name="Nowell W R."/>
        </authorList>
    </citation>
    <scope>NUCLEOTIDE SEQUENCE</scope>
</reference>